<accession>A0A0L0G7S4</accession>
<dbReference type="PANTHER" id="PTHR28657">
    <property type="entry name" value="INDOLEAMINE 2,3-DIOXYGENASE"/>
    <property type="match status" value="1"/>
</dbReference>
<dbReference type="AlphaFoldDB" id="A0A0L0G7S4"/>
<dbReference type="STRING" id="667725.A0A0L0G7S4"/>
<keyword evidence="7" id="KW-1185">Reference proteome</keyword>
<dbReference type="GO" id="GO:0020037">
    <property type="term" value="F:heme binding"/>
    <property type="evidence" value="ECO:0007669"/>
    <property type="project" value="InterPro"/>
</dbReference>
<dbReference type="RefSeq" id="XP_014158190.1">
    <property type="nucleotide sequence ID" value="XM_014302715.1"/>
</dbReference>
<evidence type="ECO:0000256" key="1">
    <source>
        <dbReference type="ARBA" id="ARBA00007119"/>
    </source>
</evidence>
<dbReference type="eggNOG" id="ENOG502QV6W">
    <property type="taxonomic scope" value="Eukaryota"/>
</dbReference>
<dbReference type="GO" id="GO:0005737">
    <property type="term" value="C:cytoplasm"/>
    <property type="evidence" value="ECO:0007669"/>
    <property type="project" value="TreeGrafter"/>
</dbReference>
<evidence type="ECO:0000313" key="6">
    <source>
        <dbReference type="EMBL" id="KNC84288.1"/>
    </source>
</evidence>
<dbReference type="PANTHER" id="PTHR28657:SF5">
    <property type="entry name" value="INDOLEAMINE 2,3-DIOXYGENASE"/>
    <property type="match status" value="1"/>
</dbReference>
<comment type="similarity">
    <text evidence="1">Belongs to the indoleamine 2,3-dioxygenase family.</text>
</comment>
<protein>
    <recommendedName>
        <fullName evidence="8">Indoleamine 2,3-dioxygenase</fullName>
    </recommendedName>
</protein>
<dbReference type="EMBL" id="KQ241774">
    <property type="protein sequence ID" value="KNC84288.1"/>
    <property type="molecule type" value="Genomic_DNA"/>
</dbReference>
<reference evidence="6 7" key="1">
    <citation type="submission" date="2011-02" db="EMBL/GenBank/DDBJ databases">
        <title>The Genome Sequence of Sphaeroforma arctica JP610.</title>
        <authorList>
            <consortium name="The Broad Institute Genome Sequencing Platform"/>
            <person name="Russ C."/>
            <person name="Cuomo C."/>
            <person name="Young S.K."/>
            <person name="Zeng Q."/>
            <person name="Gargeya S."/>
            <person name="Alvarado L."/>
            <person name="Berlin A."/>
            <person name="Chapman S.B."/>
            <person name="Chen Z."/>
            <person name="Freedman E."/>
            <person name="Gellesch M."/>
            <person name="Goldberg J."/>
            <person name="Griggs A."/>
            <person name="Gujja S."/>
            <person name="Heilman E."/>
            <person name="Heiman D."/>
            <person name="Howarth C."/>
            <person name="Mehta T."/>
            <person name="Neiman D."/>
            <person name="Pearson M."/>
            <person name="Roberts A."/>
            <person name="Saif S."/>
            <person name="Shea T."/>
            <person name="Shenoy N."/>
            <person name="Sisk P."/>
            <person name="Stolte C."/>
            <person name="Sykes S."/>
            <person name="White J."/>
            <person name="Yandava C."/>
            <person name="Burger G."/>
            <person name="Gray M.W."/>
            <person name="Holland P.W.H."/>
            <person name="King N."/>
            <person name="Lang F.B.F."/>
            <person name="Roger A.J."/>
            <person name="Ruiz-Trillo I."/>
            <person name="Haas B."/>
            <person name="Nusbaum C."/>
            <person name="Birren B."/>
        </authorList>
    </citation>
    <scope>NUCLEOTIDE SEQUENCE [LARGE SCALE GENOMIC DNA]</scope>
    <source>
        <strain evidence="6 7">JP610</strain>
    </source>
</reference>
<evidence type="ECO:0000313" key="7">
    <source>
        <dbReference type="Proteomes" id="UP000054560"/>
    </source>
</evidence>
<feature type="region of interest" description="Disordered" evidence="5">
    <location>
        <begin position="293"/>
        <end position="316"/>
    </location>
</feature>
<sequence length="448" mass="49149">MVHIKSVPIPEDYDISKRRGFLPDQDPLQNLSSYYASWDAAVKQLPSYLLAGCTRKQLDRIPLLSTDQLTTEAEFQRAYSVLCMLSHAYVWCDGETSPCKVLPANLAVPWAAVSAHLGGKPILTHSAVVMYNWHLIDSEGPADLTNLAVNHTFNGCNDEAWFYLVTVAIEALGGPTVQAIVNGMHAVNELDAEKVAAHMHVLADSIESMTNIILRMFEKCDATVYYRDIRPFFGGWRGNPVLPNGLVYEGVSDIPFEYAGGSAGQSSLLQAIDIALGIHHSPTNVCPMQEATVLDTPSASESEPDADAEDTDTDLDGNMNEEHLAKLRHTPAVDAECSYMSTVRAYMPRKHRHFLSALGKAPSLHDFVKSPHGSDEARAAFDRAVLALSQFRTKHIQLVSTYIVIPASKKSSTIASYRGTGGSSIMPFLKQVRTETLTQLTQCPHPRP</sequence>
<dbReference type="GO" id="GO:0034354">
    <property type="term" value="P:'de novo' NAD+ biosynthetic process from L-tryptophan"/>
    <property type="evidence" value="ECO:0007669"/>
    <property type="project" value="TreeGrafter"/>
</dbReference>
<evidence type="ECO:0008006" key="8">
    <source>
        <dbReference type="Google" id="ProtNLM"/>
    </source>
</evidence>
<dbReference type="GO" id="GO:0046872">
    <property type="term" value="F:metal ion binding"/>
    <property type="evidence" value="ECO:0007669"/>
    <property type="project" value="UniProtKB-KW"/>
</dbReference>
<dbReference type="Gene3D" id="1.20.58.480">
    <property type="match status" value="1"/>
</dbReference>
<evidence type="ECO:0000256" key="4">
    <source>
        <dbReference type="PIRSR" id="PIRSR600898-1"/>
    </source>
</evidence>
<feature type="compositionally biased region" description="Acidic residues" evidence="5">
    <location>
        <begin position="302"/>
        <end position="315"/>
    </location>
</feature>
<evidence type="ECO:0000256" key="3">
    <source>
        <dbReference type="ARBA" id="ARBA00023004"/>
    </source>
</evidence>
<dbReference type="OrthoDB" id="10262710at2759"/>
<evidence type="ECO:0000256" key="2">
    <source>
        <dbReference type="ARBA" id="ARBA00022723"/>
    </source>
</evidence>
<feature type="binding site" description="proximal binding residue" evidence="4">
    <location>
        <position position="395"/>
    </location>
    <ligand>
        <name>heme b</name>
        <dbReference type="ChEBI" id="CHEBI:60344"/>
    </ligand>
    <ligandPart>
        <name>Fe</name>
        <dbReference type="ChEBI" id="CHEBI:18248"/>
    </ligandPart>
</feature>
<dbReference type="InterPro" id="IPR000898">
    <property type="entry name" value="Indolamine_dOase"/>
</dbReference>
<dbReference type="SUPFAM" id="SSF140959">
    <property type="entry name" value="Indolic compounds 2,3-dioxygenase-like"/>
    <property type="match status" value="1"/>
</dbReference>
<dbReference type="Proteomes" id="UP000054560">
    <property type="component" value="Unassembled WGS sequence"/>
</dbReference>
<dbReference type="Pfam" id="PF01231">
    <property type="entry name" value="IDO"/>
    <property type="match status" value="1"/>
</dbReference>
<keyword evidence="3 4" id="KW-0408">Iron</keyword>
<organism evidence="6 7">
    <name type="scientific">Sphaeroforma arctica JP610</name>
    <dbReference type="NCBI Taxonomy" id="667725"/>
    <lineage>
        <taxon>Eukaryota</taxon>
        <taxon>Ichthyosporea</taxon>
        <taxon>Ichthyophonida</taxon>
        <taxon>Sphaeroforma</taxon>
    </lineage>
</organism>
<dbReference type="InterPro" id="IPR037217">
    <property type="entry name" value="Trp/Indoleamine_2_3_dOase-like"/>
</dbReference>
<dbReference type="PROSITE" id="PS00876">
    <property type="entry name" value="IDO_1"/>
    <property type="match status" value="1"/>
</dbReference>
<evidence type="ECO:0000256" key="5">
    <source>
        <dbReference type="SAM" id="MobiDB-lite"/>
    </source>
</evidence>
<gene>
    <name evidence="6" type="ORF">SARC_03489</name>
</gene>
<dbReference type="GeneID" id="25903993"/>
<keyword evidence="2 4" id="KW-0479">Metal-binding</keyword>
<name>A0A0L0G7S4_9EUKA</name>
<dbReference type="GO" id="GO:0033754">
    <property type="term" value="F:indoleamine 2,3-dioxygenase activity"/>
    <property type="evidence" value="ECO:0007669"/>
    <property type="project" value="TreeGrafter"/>
</dbReference>
<keyword evidence="4" id="KW-0349">Heme</keyword>
<proteinExistence type="inferred from homology"/>
<dbReference type="GO" id="GO:0019441">
    <property type="term" value="P:L-tryptophan catabolic process to kynurenine"/>
    <property type="evidence" value="ECO:0007669"/>
    <property type="project" value="InterPro"/>
</dbReference>